<name>A0AAV9C5J9_ACOCL</name>
<dbReference type="Proteomes" id="UP001180020">
    <property type="component" value="Unassembled WGS sequence"/>
</dbReference>
<accession>A0AAV9C5J9</accession>
<organism evidence="2 3">
    <name type="scientific">Acorus calamus</name>
    <name type="common">Sweet flag</name>
    <dbReference type="NCBI Taxonomy" id="4465"/>
    <lineage>
        <taxon>Eukaryota</taxon>
        <taxon>Viridiplantae</taxon>
        <taxon>Streptophyta</taxon>
        <taxon>Embryophyta</taxon>
        <taxon>Tracheophyta</taxon>
        <taxon>Spermatophyta</taxon>
        <taxon>Magnoliopsida</taxon>
        <taxon>Liliopsida</taxon>
        <taxon>Acoraceae</taxon>
        <taxon>Acorus</taxon>
    </lineage>
</organism>
<proteinExistence type="predicted"/>
<evidence type="ECO:0000313" key="3">
    <source>
        <dbReference type="Proteomes" id="UP001180020"/>
    </source>
</evidence>
<reference evidence="2" key="1">
    <citation type="journal article" date="2023" name="Nat. Commun.">
        <title>Diploid and tetraploid genomes of Acorus and the evolution of monocots.</title>
        <authorList>
            <person name="Ma L."/>
            <person name="Liu K.W."/>
            <person name="Li Z."/>
            <person name="Hsiao Y.Y."/>
            <person name="Qi Y."/>
            <person name="Fu T."/>
            <person name="Tang G.D."/>
            <person name="Zhang D."/>
            <person name="Sun W.H."/>
            <person name="Liu D.K."/>
            <person name="Li Y."/>
            <person name="Chen G.Z."/>
            <person name="Liu X.D."/>
            <person name="Liao X.Y."/>
            <person name="Jiang Y.T."/>
            <person name="Yu X."/>
            <person name="Hao Y."/>
            <person name="Huang J."/>
            <person name="Zhao X.W."/>
            <person name="Ke S."/>
            <person name="Chen Y.Y."/>
            <person name="Wu W.L."/>
            <person name="Hsu J.L."/>
            <person name="Lin Y.F."/>
            <person name="Huang M.D."/>
            <person name="Li C.Y."/>
            <person name="Huang L."/>
            <person name="Wang Z.W."/>
            <person name="Zhao X."/>
            <person name="Zhong W.Y."/>
            <person name="Peng D.H."/>
            <person name="Ahmad S."/>
            <person name="Lan S."/>
            <person name="Zhang J.S."/>
            <person name="Tsai W.C."/>
            <person name="Van de Peer Y."/>
            <person name="Liu Z.J."/>
        </authorList>
    </citation>
    <scope>NUCLEOTIDE SEQUENCE</scope>
    <source>
        <strain evidence="2">CP</strain>
    </source>
</reference>
<evidence type="ECO:0000313" key="2">
    <source>
        <dbReference type="EMBL" id="KAK1283687.1"/>
    </source>
</evidence>
<evidence type="ECO:0000256" key="1">
    <source>
        <dbReference type="SAM" id="MobiDB-lite"/>
    </source>
</evidence>
<dbReference type="EMBL" id="JAUJYO010000021">
    <property type="protein sequence ID" value="KAK1283687.1"/>
    <property type="molecule type" value="Genomic_DNA"/>
</dbReference>
<sequence length="116" mass="12675">MGDRNRGGSITVGMEAFSHWIAQEGILDIPLSNLRYTWSNLREVPSLAKLDRVLVTQPASLWVRTFKERYKSREVFPTPASKVATGGTNDVRPMFNGRGDGGAPPLSMPGNGSSLE</sequence>
<feature type="region of interest" description="Disordered" evidence="1">
    <location>
        <begin position="79"/>
        <end position="116"/>
    </location>
</feature>
<keyword evidence="3" id="KW-1185">Reference proteome</keyword>
<protein>
    <submittedName>
        <fullName evidence="2">Uncharacterized protein</fullName>
    </submittedName>
</protein>
<gene>
    <name evidence="2" type="ORF">QJS10_CPB21g01504</name>
</gene>
<reference evidence="2" key="2">
    <citation type="submission" date="2023-06" db="EMBL/GenBank/DDBJ databases">
        <authorList>
            <person name="Ma L."/>
            <person name="Liu K.-W."/>
            <person name="Li Z."/>
            <person name="Hsiao Y.-Y."/>
            <person name="Qi Y."/>
            <person name="Fu T."/>
            <person name="Tang G."/>
            <person name="Zhang D."/>
            <person name="Sun W.-H."/>
            <person name="Liu D.-K."/>
            <person name="Li Y."/>
            <person name="Chen G.-Z."/>
            <person name="Liu X.-D."/>
            <person name="Liao X.-Y."/>
            <person name="Jiang Y.-T."/>
            <person name="Yu X."/>
            <person name="Hao Y."/>
            <person name="Huang J."/>
            <person name="Zhao X.-W."/>
            <person name="Ke S."/>
            <person name="Chen Y.-Y."/>
            <person name="Wu W.-L."/>
            <person name="Hsu J.-L."/>
            <person name="Lin Y.-F."/>
            <person name="Huang M.-D."/>
            <person name="Li C.-Y."/>
            <person name="Huang L."/>
            <person name="Wang Z.-W."/>
            <person name="Zhao X."/>
            <person name="Zhong W.-Y."/>
            <person name="Peng D.-H."/>
            <person name="Ahmad S."/>
            <person name="Lan S."/>
            <person name="Zhang J.-S."/>
            <person name="Tsai W.-C."/>
            <person name="Van De Peer Y."/>
            <person name="Liu Z.-J."/>
        </authorList>
    </citation>
    <scope>NUCLEOTIDE SEQUENCE</scope>
    <source>
        <strain evidence="2">CP</strain>
        <tissue evidence="2">Leaves</tissue>
    </source>
</reference>
<dbReference type="AlphaFoldDB" id="A0AAV9C5J9"/>
<comment type="caution">
    <text evidence="2">The sequence shown here is derived from an EMBL/GenBank/DDBJ whole genome shotgun (WGS) entry which is preliminary data.</text>
</comment>